<evidence type="ECO:0000313" key="1">
    <source>
        <dbReference type="EMBL" id="ANN80605.1"/>
    </source>
</evidence>
<dbReference type="STRING" id="463014.BAU07_18795"/>
<keyword evidence="2" id="KW-1185">Reference proteome</keyword>
<dbReference type="Pfam" id="PF12244">
    <property type="entry name" value="DUF3606"/>
    <property type="match status" value="1"/>
</dbReference>
<reference evidence="1 2" key="1">
    <citation type="submission" date="2016-06" db="EMBL/GenBank/DDBJ databases">
        <title>Complete genome sequences of Bordetella bronchialis and Bordetella flabilis.</title>
        <authorList>
            <person name="LiPuma J.J."/>
            <person name="Spilker T."/>
        </authorList>
    </citation>
    <scope>NUCLEOTIDE SEQUENCE [LARGE SCALE GENOMIC DNA]</scope>
    <source>
        <strain evidence="1 2">AU10664</strain>
    </source>
</reference>
<dbReference type="KEGG" id="bfz:BAU07_18795"/>
<dbReference type="OrthoDB" id="7030114at2"/>
<sequence>MSDDLKDRGPRDRSRISLEQEHELRYWTKELGVTPEQLRQAVKDAGSNSVDKVRAILKK</sequence>
<proteinExistence type="predicted"/>
<dbReference type="EMBL" id="CP016172">
    <property type="protein sequence ID" value="ANN80605.1"/>
    <property type="molecule type" value="Genomic_DNA"/>
</dbReference>
<protein>
    <submittedName>
        <fullName evidence="1">DUF3606 domain-containing protein</fullName>
    </submittedName>
</protein>
<accession>A0A193GL64</accession>
<dbReference type="RefSeq" id="WP_066665552.1">
    <property type="nucleotide sequence ID" value="NZ_CBCSCL010000012.1"/>
</dbReference>
<organism evidence="1 2">
    <name type="scientific">Bordetella flabilis</name>
    <dbReference type="NCBI Taxonomy" id="463014"/>
    <lineage>
        <taxon>Bacteria</taxon>
        <taxon>Pseudomonadati</taxon>
        <taxon>Pseudomonadota</taxon>
        <taxon>Betaproteobacteria</taxon>
        <taxon>Burkholderiales</taxon>
        <taxon>Alcaligenaceae</taxon>
        <taxon>Bordetella</taxon>
    </lineage>
</organism>
<dbReference type="AlphaFoldDB" id="A0A193GL64"/>
<name>A0A193GL64_9BORD</name>
<dbReference type="Proteomes" id="UP000091926">
    <property type="component" value="Chromosome"/>
</dbReference>
<dbReference type="InterPro" id="IPR022037">
    <property type="entry name" value="DUF3606"/>
</dbReference>
<gene>
    <name evidence="1" type="ORF">BAU07_18795</name>
</gene>
<evidence type="ECO:0000313" key="2">
    <source>
        <dbReference type="Proteomes" id="UP000091926"/>
    </source>
</evidence>